<dbReference type="CDD" id="cd06225">
    <property type="entry name" value="HAMP"/>
    <property type="match status" value="1"/>
</dbReference>
<keyword evidence="7 14" id="KW-0812">Transmembrane</keyword>
<keyword evidence="9" id="KW-0418">Kinase</keyword>
<evidence type="ECO:0000256" key="5">
    <source>
        <dbReference type="ARBA" id="ARBA00022553"/>
    </source>
</evidence>
<sequence>MIISGWALYHTACFLAAGVGNLNEQRQEQFNQTLLNYVWLFIIISIIAGTIVYFYLTRRLLKPVRSLMHATELLKRGEYPEAITVSRKDEIGQLVEQYNELIEKLTKNEVERKKLVSDISHEFRTPLSNLNGYLLALKSGDITGDEQLFAALYQESKRLTSMLEQFDQLKKWDYTTSQTPYHKEKTAIHTLIQQCIAMFNWTLKQEKIAIDVQLEESSLSLHPEGIQQVVSNLLDNAIRYYQGTGAIYISGKVKQYQYIISITGPSENIPQMEQEKLFERFYRLDSSRSRETGGAGLGLAITKEIIDQHDGSITIRSSDNQNTFNVYLPIK</sequence>
<evidence type="ECO:0000313" key="18">
    <source>
        <dbReference type="Proteomes" id="UP000675284"/>
    </source>
</evidence>
<comment type="caution">
    <text evidence="17">The sequence shown here is derived from an EMBL/GenBank/DDBJ whole genome shotgun (WGS) entry which is preliminary data.</text>
</comment>
<dbReference type="GO" id="GO:0000155">
    <property type="term" value="F:phosphorelay sensor kinase activity"/>
    <property type="evidence" value="ECO:0007669"/>
    <property type="project" value="InterPro"/>
</dbReference>
<evidence type="ECO:0000256" key="6">
    <source>
        <dbReference type="ARBA" id="ARBA00022679"/>
    </source>
</evidence>
<feature type="domain" description="HAMP" evidence="16">
    <location>
        <begin position="58"/>
        <end position="110"/>
    </location>
</feature>
<dbReference type="SUPFAM" id="SSF55874">
    <property type="entry name" value="ATPase domain of HSP90 chaperone/DNA topoisomerase II/histidine kinase"/>
    <property type="match status" value="1"/>
</dbReference>
<dbReference type="InterPro" id="IPR036097">
    <property type="entry name" value="HisK_dim/P_sf"/>
</dbReference>
<organism evidence="17 18">
    <name type="scientific">Virgibacillus salarius</name>
    <dbReference type="NCBI Taxonomy" id="447199"/>
    <lineage>
        <taxon>Bacteria</taxon>
        <taxon>Bacillati</taxon>
        <taxon>Bacillota</taxon>
        <taxon>Bacilli</taxon>
        <taxon>Bacillales</taxon>
        <taxon>Bacillaceae</taxon>
        <taxon>Virgibacillus</taxon>
    </lineage>
</organism>
<dbReference type="PANTHER" id="PTHR45528:SF1">
    <property type="entry name" value="SENSOR HISTIDINE KINASE CPXA"/>
    <property type="match status" value="1"/>
</dbReference>
<evidence type="ECO:0000256" key="13">
    <source>
        <dbReference type="ARBA" id="ARBA00023136"/>
    </source>
</evidence>
<keyword evidence="5" id="KW-0597">Phosphoprotein</keyword>
<dbReference type="GO" id="GO:0005524">
    <property type="term" value="F:ATP binding"/>
    <property type="evidence" value="ECO:0007669"/>
    <property type="project" value="UniProtKB-KW"/>
</dbReference>
<name>A0A941DSN1_9BACI</name>
<dbReference type="PANTHER" id="PTHR45528">
    <property type="entry name" value="SENSOR HISTIDINE KINASE CPXA"/>
    <property type="match status" value="1"/>
</dbReference>
<evidence type="ECO:0000256" key="8">
    <source>
        <dbReference type="ARBA" id="ARBA00022741"/>
    </source>
</evidence>
<protein>
    <recommendedName>
        <fullName evidence="3">histidine kinase</fullName>
        <ecNumber evidence="3">2.7.13.3</ecNumber>
    </recommendedName>
</protein>
<dbReference type="CDD" id="cd00082">
    <property type="entry name" value="HisKA"/>
    <property type="match status" value="1"/>
</dbReference>
<comment type="catalytic activity">
    <reaction evidence="1">
        <text>ATP + protein L-histidine = ADP + protein N-phospho-L-histidine.</text>
        <dbReference type="EC" id="2.7.13.3"/>
    </reaction>
</comment>
<evidence type="ECO:0000256" key="11">
    <source>
        <dbReference type="ARBA" id="ARBA00022989"/>
    </source>
</evidence>
<feature type="domain" description="Histidine kinase" evidence="15">
    <location>
        <begin position="118"/>
        <end position="331"/>
    </location>
</feature>
<dbReference type="InterPro" id="IPR036890">
    <property type="entry name" value="HATPase_C_sf"/>
</dbReference>
<evidence type="ECO:0000256" key="10">
    <source>
        <dbReference type="ARBA" id="ARBA00022840"/>
    </source>
</evidence>
<keyword evidence="11 14" id="KW-1133">Transmembrane helix</keyword>
<dbReference type="Pfam" id="PF02518">
    <property type="entry name" value="HATPase_c"/>
    <property type="match status" value="1"/>
</dbReference>
<dbReference type="InterPro" id="IPR005467">
    <property type="entry name" value="His_kinase_dom"/>
</dbReference>
<dbReference type="InterPro" id="IPR050398">
    <property type="entry name" value="HssS/ArlS-like"/>
</dbReference>
<feature type="transmembrane region" description="Helical" evidence="14">
    <location>
        <begin position="6"/>
        <end position="22"/>
    </location>
</feature>
<keyword evidence="4" id="KW-1003">Cell membrane</keyword>
<dbReference type="EC" id="2.7.13.3" evidence="3"/>
<feature type="transmembrane region" description="Helical" evidence="14">
    <location>
        <begin position="34"/>
        <end position="56"/>
    </location>
</feature>
<evidence type="ECO:0000313" key="17">
    <source>
        <dbReference type="EMBL" id="MBR7794961.1"/>
    </source>
</evidence>
<keyword evidence="13 14" id="KW-0472">Membrane</keyword>
<dbReference type="EMBL" id="JAGSOT010000005">
    <property type="protein sequence ID" value="MBR7794961.1"/>
    <property type="molecule type" value="Genomic_DNA"/>
</dbReference>
<dbReference type="PRINTS" id="PR00344">
    <property type="entry name" value="BCTRLSENSOR"/>
</dbReference>
<comment type="subcellular location">
    <subcellularLocation>
        <location evidence="2">Cell membrane</location>
        <topology evidence="2">Multi-pass membrane protein</topology>
    </subcellularLocation>
</comment>
<keyword evidence="6" id="KW-0808">Transferase</keyword>
<dbReference type="PROSITE" id="PS50885">
    <property type="entry name" value="HAMP"/>
    <property type="match status" value="1"/>
</dbReference>
<evidence type="ECO:0000259" key="15">
    <source>
        <dbReference type="PROSITE" id="PS50109"/>
    </source>
</evidence>
<dbReference type="FunFam" id="3.30.565.10:FF:000006">
    <property type="entry name" value="Sensor histidine kinase WalK"/>
    <property type="match status" value="1"/>
</dbReference>
<gene>
    <name evidence="17" type="ORF">KCX74_02760</name>
</gene>
<dbReference type="SUPFAM" id="SSF47384">
    <property type="entry name" value="Homodimeric domain of signal transducing histidine kinase"/>
    <property type="match status" value="1"/>
</dbReference>
<evidence type="ECO:0000256" key="9">
    <source>
        <dbReference type="ARBA" id="ARBA00022777"/>
    </source>
</evidence>
<evidence type="ECO:0000256" key="4">
    <source>
        <dbReference type="ARBA" id="ARBA00022475"/>
    </source>
</evidence>
<dbReference type="InterPro" id="IPR003661">
    <property type="entry name" value="HisK_dim/P_dom"/>
</dbReference>
<evidence type="ECO:0000256" key="14">
    <source>
        <dbReference type="SAM" id="Phobius"/>
    </source>
</evidence>
<dbReference type="SMART" id="SM00388">
    <property type="entry name" value="HisKA"/>
    <property type="match status" value="1"/>
</dbReference>
<keyword evidence="18" id="KW-1185">Reference proteome</keyword>
<dbReference type="AlphaFoldDB" id="A0A941DSN1"/>
<keyword evidence="8" id="KW-0547">Nucleotide-binding</keyword>
<dbReference type="SUPFAM" id="SSF158472">
    <property type="entry name" value="HAMP domain-like"/>
    <property type="match status" value="1"/>
</dbReference>
<dbReference type="Proteomes" id="UP000675284">
    <property type="component" value="Unassembled WGS sequence"/>
</dbReference>
<evidence type="ECO:0000256" key="3">
    <source>
        <dbReference type="ARBA" id="ARBA00012438"/>
    </source>
</evidence>
<dbReference type="Pfam" id="PF00512">
    <property type="entry name" value="HisKA"/>
    <property type="match status" value="1"/>
</dbReference>
<dbReference type="PROSITE" id="PS50109">
    <property type="entry name" value="HIS_KIN"/>
    <property type="match status" value="1"/>
</dbReference>
<dbReference type="Gene3D" id="1.10.287.130">
    <property type="match status" value="1"/>
</dbReference>
<evidence type="ECO:0000256" key="1">
    <source>
        <dbReference type="ARBA" id="ARBA00000085"/>
    </source>
</evidence>
<dbReference type="GO" id="GO:0005886">
    <property type="term" value="C:plasma membrane"/>
    <property type="evidence" value="ECO:0007669"/>
    <property type="project" value="UniProtKB-SubCell"/>
</dbReference>
<dbReference type="InterPro" id="IPR004358">
    <property type="entry name" value="Sig_transdc_His_kin-like_C"/>
</dbReference>
<dbReference type="SMART" id="SM00304">
    <property type="entry name" value="HAMP"/>
    <property type="match status" value="1"/>
</dbReference>
<dbReference type="InterPro" id="IPR003660">
    <property type="entry name" value="HAMP_dom"/>
</dbReference>
<evidence type="ECO:0000256" key="7">
    <source>
        <dbReference type="ARBA" id="ARBA00022692"/>
    </source>
</evidence>
<evidence type="ECO:0000256" key="12">
    <source>
        <dbReference type="ARBA" id="ARBA00023012"/>
    </source>
</evidence>
<accession>A0A941DSN1</accession>
<dbReference type="Gene3D" id="6.10.340.10">
    <property type="match status" value="1"/>
</dbReference>
<proteinExistence type="predicted"/>
<evidence type="ECO:0000259" key="16">
    <source>
        <dbReference type="PROSITE" id="PS50885"/>
    </source>
</evidence>
<keyword evidence="12" id="KW-0902">Two-component regulatory system</keyword>
<dbReference type="Gene3D" id="3.30.565.10">
    <property type="entry name" value="Histidine kinase-like ATPase, C-terminal domain"/>
    <property type="match status" value="1"/>
</dbReference>
<dbReference type="Pfam" id="PF00672">
    <property type="entry name" value="HAMP"/>
    <property type="match status" value="1"/>
</dbReference>
<keyword evidence="10" id="KW-0067">ATP-binding</keyword>
<dbReference type="SMART" id="SM00387">
    <property type="entry name" value="HATPase_c"/>
    <property type="match status" value="1"/>
</dbReference>
<reference evidence="17" key="1">
    <citation type="submission" date="2021-04" db="EMBL/GenBank/DDBJ databases">
        <title>Isolation and polyphasic classification of algal microorganism.</title>
        <authorList>
            <person name="Wang S."/>
        </authorList>
    </citation>
    <scope>NUCLEOTIDE SEQUENCE</scope>
    <source>
        <strain evidence="17">720a</strain>
    </source>
</reference>
<dbReference type="InterPro" id="IPR003594">
    <property type="entry name" value="HATPase_dom"/>
</dbReference>
<evidence type="ECO:0000256" key="2">
    <source>
        <dbReference type="ARBA" id="ARBA00004651"/>
    </source>
</evidence>